<evidence type="ECO:0000256" key="3">
    <source>
        <dbReference type="ARBA" id="ARBA00022475"/>
    </source>
</evidence>
<evidence type="ECO:0000256" key="5">
    <source>
        <dbReference type="ARBA" id="ARBA00022989"/>
    </source>
</evidence>
<evidence type="ECO:0000256" key="1">
    <source>
        <dbReference type="ARBA" id="ARBA00004141"/>
    </source>
</evidence>
<evidence type="ECO:0000256" key="4">
    <source>
        <dbReference type="ARBA" id="ARBA00022692"/>
    </source>
</evidence>
<dbReference type="Proteomes" id="UP000221222">
    <property type="component" value="Unassembled WGS sequence"/>
</dbReference>
<keyword evidence="4 7" id="KW-0812">Transmembrane</keyword>
<keyword evidence="3" id="KW-1003">Cell membrane</keyword>
<feature type="transmembrane region" description="Helical" evidence="7">
    <location>
        <begin position="92"/>
        <end position="115"/>
    </location>
</feature>
<feature type="transmembrane region" description="Helical" evidence="7">
    <location>
        <begin position="280"/>
        <end position="302"/>
    </location>
</feature>
<comment type="subcellular location">
    <subcellularLocation>
        <location evidence="1">Membrane</location>
        <topology evidence="1">Multi-pass membrane protein</topology>
    </subcellularLocation>
</comment>
<dbReference type="PANTHER" id="PTHR36838:SF3">
    <property type="entry name" value="TRANSPORTER AUXIN EFFLUX CARRIER EC FAMILY"/>
    <property type="match status" value="1"/>
</dbReference>
<dbReference type="EMBL" id="NXFY01000017">
    <property type="protein sequence ID" value="PHO17454.1"/>
    <property type="molecule type" value="Genomic_DNA"/>
</dbReference>
<evidence type="ECO:0000256" key="7">
    <source>
        <dbReference type="SAM" id="Phobius"/>
    </source>
</evidence>
<organism evidence="8 9">
    <name type="scientific">Malaciobacter molluscorum LMG 25693</name>
    <dbReference type="NCBI Taxonomy" id="870501"/>
    <lineage>
        <taxon>Bacteria</taxon>
        <taxon>Pseudomonadati</taxon>
        <taxon>Campylobacterota</taxon>
        <taxon>Epsilonproteobacteria</taxon>
        <taxon>Campylobacterales</taxon>
        <taxon>Arcobacteraceae</taxon>
        <taxon>Malaciobacter</taxon>
    </lineage>
</organism>
<feature type="transmembrane region" description="Helical" evidence="7">
    <location>
        <begin position="155"/>
        <end position="176"/>
    </location>
</feature>
<keyword evidence="5 7" id="KW-1133">Transmembrane helix</keyword>
<evidence type="ECO:0000313" key="8">
    <source>
        <dbReference type="EMBL" id="PHO17454.1"/>
    </source>
</evidence>
<evidence type="ECO:0000256" key="6">
    <source>
        <dbReference type="ARBA" id="ARBA00023136"/>
    </source>
</evidence>
<feature type="transmembrane region" description="Helical" evidence="7">
    <location>
        <begin position="33"/>
        <end position="51"/>
    </location>
</feature>
<accession>A0A2G1DG81</accession>
<dbReference type="AlphaFoldDB" id="A0A2G1DG81"/>
<feature type="transmembrane region" description="Helical" evidence="7">
    <location>
        <begin position="57"/>
        <end position="80"/>
    </location>
</feature>
<evidence type="ECO:0000256" key="2">
    <source>
        <dbReference type="ARBA" id="ARBA00022448"/>
    </source>
</evidence>
<dbReference type="Pfam" id="PF03547">
    <property type="entry name" value="Mem_trans"/>
    <property type="match status" value="2"/>
</dbReference>
<dbReference type="InterPro" id="IPR004776">
    <property type="entry name" value="Mem_transp_PIN-like"/>
</dbReference>
<proteinExistence type="predicted"/>
<keyword evidence="2" id="KW-0813">Transport</keyword>
<sequence>METLISVLPVYFFIIIGLILKKSFKEKIDEKSYVILSFYFLQPILVFWGLTRAPIDYAFIMSPTIYLYAILSVIFFLIIISKKIFTDSKDRTIFIAVSLVGNTGNIGVPLGIALFGEQSVAYTSIINIANMFFIYIFSIYFFAKDTFTIKKSVYSILKLPGLWVAFFAIGINYFNVPIHKDISKVLEMGAYSSMVIQLIIFGVYLSEVKIKTMNWKLSLHISLVKHFILPIVGIFFVLQSDLSSFVGSVILMQLMIPLAVNNVNLAALYNCKPHDVTASVLISTITFSLLLYFYIHIIKYFLGDF</sequence>
<feature type="transmembrane region" description="Helical" evidence="7">
    <location>
        <begin position="244"/>
        <end position="268"/>
    </location>
</feature>
<keyword evidence="6 7" id="KW-0472">Membrane</keyword>
<feature type="transmembrane region" description="Helical" evidence="7">
    <location>
        <begin position="6"/>
        <end position="21"/>
    </location>
</feature>
<dbReference type="RefSeq" id="WP_099343059.1">
    <property type="nucleotide sequence ID" value="NZ_CP032098.1"/>
</dbReference>
<feature type="transmembrane region" description="Helical" evidence="7">
    <location>
        <begin position="188"/>
        <end position="205"/>
    </location>
</feature>
<dbReference type="PANTHER" id="PTHR36838">
    <property type="entry name" value="AUXIN EFFLUX CARRIER FAMILY PROTEIN"/>
    <property type="match status" value="1"/>
</dbReference>
<feature type="transmembrane region" description="Helical" evidence="7">
    <location>
        <begin position="121"/>
        <end position="143"/>
    </location>
</feature>
<reference evidence="8 9" key="1">
    <citation type="submission" date="2017-09" db="EMBL/GenBank/DDBJ databases">
        <title>Arcobacter canalis sp. nov., a new species isolated from a water canal contaminated with urban sewage.</title>
        <authorList>
            <person name="Perez-Cataluna A."/>
            <person name="Salas-Masso N."/>
            <person name="Figueras M.J."/>
        </authorList>
    </citation>
    <scope>NUCLEOTIDE SEQUENCE [LARGE SCALE GENOMIC DNA]</scope>
    <source>
        <strain evidence="8 9">F98-3</strain>
    </source>
</reference>
<gene>
    <name evidence="8" type="ORF">CPU12_10435</name>
</gene>
<protein>
    <submittedName>
        <fullName evidence="8">Permease</fullName>
    </submittedName>
</protein>
<keyword evidence="9" id="KW-1185">Reference proteome</keyword>
<feature type="transmembrane region" description="Helical" evidence="7">
    <location>
        <begin position="217"/>
        <end position="238"/>
    </location>
</feature>
<dbReference type="GO" id="GO:0016020">
    <property type="term" value="C:membrane"/>
    <property type="evidence" value="ECO:0007669"/>
    <property type="project" value="UniProtKB-SubCell"/>
</dbReference>
<evidence type="ECO:0000313" key="9">
    <source>
        <dbReference type="Proteomes" id="UP000221222"/>
    </source>
</evidence>
<name>A0A2G1DG81_9BACT</name>
<comment type="caution">
    <text evidence="8">The sequence shown here is derived from an EMBL/GenBank/DDBJ whole genome shotgun (WGS) entry which is preliminary data.</text>
</comment>
<dbReference type="GO" id="GO:0055085">
    <property type="term" value="P:transmembrane transport"/>
    <property type="evidence" value="ECO:0007669"/>
    <property type="project" value="InterPro"/>
</dbReference>